<reference evidence="1 2" key="1">
    <citation type="submission" date="2019-12" db="EMBL/GenBank/DDBJ databases">
        <title>Complete genome sequence of Microcystis aeruginosa strain FD4.</title>
        <authorList>
            <person name="Urakawa H."/>
        </authorList>
    </citation>
    <scope>NUCLEOTIDE SEQUENCE [LARGE SCALE GENOMIC DNA]</scope>
    <source>
        <strain evidence="1 2">FD4</strain>
    </source>
</reference>
<proteinExistence type="predicted"/>
<evidence type="ECO:0000313" key="1">
    <source>
        <dbReference type="EMBL" id="QGZ92159.1"/>
    </source>
</evidence>
<protein>
    <recommendedName>
        <fullName evidence="3">Peptidase M15A C-terminal domain-containing protein</fullName>
    </recommendedName>
</protein>
<dbReference type="Proteomes" id="UP000438345">
    <property type="component" value="Chromosome"/>
</dbReference>
<accession>A0A857DAD9</accession>
<dbReference type="EMBL" id="CP046973">
    <property type="protein sequence ID" value="QGZ92159.1"/>
    <property type="molecule type" value="Genomic_DNA"/>
</dbReference>
<dbReference type="RefSeq" id="WP_158201928.1">
    <property type="nucleotide sequence ID" value="NZ_CP046973.1"/>
</dbReference>
<sequence>MAKFQAWLHLHWFGALGYGARRGFVHLDARNGKGWQSSGEKGARWNY</sequence>
<gene>
    <name evidence="1" type="ORF">GQR42_24295</name>
</gene>
<dbReference type="AlphaFoldDB" id="A0A857DAD9"/>
<organism evidence="1 2">
    <name type="scientific">Microcystis aeruginosa FD4</name>
    <dbReference type="NCBI Taxonomy" id="2686288"/>
    <lineage>
        <taxon>Bacteria</taxon>
        <taxon>Bacillati</taxon>
        <taxon>Cyanobacteriota</taxon>
        <taxon>Cyanophyceae</taxon>
        <taxon>Oscillatoriophycideae</taxon>
        <taxon>Chroococcales</taxon>
        <taxon>Microcystaceae</taxon>
        <taxon>Microcystis</taxon>
    </lineage>
</organism>
<name>A0A857DAD9_MICAE</name>
<evidence type="ECO:0000313" key="2">
    <source>
        <dbReference type="Proteomes" id="UP000438345"/>
    </source>
</evidence>
<evidence type="ECO:0008006" key="3">
    <source>
        <dbReference type="Google" id="ProtNLM"/>
    </source>
</evidence>